<feature type="region of interest" description="Disordered" evidence="1">
    <location>
        <begin position="72"/>
        <end position="98"/>
    </location>
</feature>
<feature type="non-terminal residue" evidence="2">
    <location>
        <position position="487"/>
    </location>
</feature>
<name>A0A0C3AG12_PILCF</name>
<evidence type="ECO:0000256" key="1">
    <source>
        <dbReference type="SAM" id="MobiDB-lite"/>
    </source>
</evidence>
<dbReference type="EMBL" id="KN833109">
    <property type="protein sequence ID" value="KIM72748.1"/>
    <property type="molecule type" value="Genomic_DNA"/>
</dbReference>
<accession>A0A0C3AG12</accession>
<dbReference type="OrthoDB" id="2910749at2759"/>
<evidence type="ECO:0000313" key="3">
    <source>
        <dbReference type="Proteomes" id="UP000054166"/>
    </source>
</evidence>
<reference evidence="3" key="2">
    <citation type="submission" date="2015-01" db="EMBL/GenBank/DDBJ databases">
        <title>Evolutionary Origins and Diversification of the Mycorrhizal Mutualists.</title>
        <authorList>
            <consortium name="DOE Joint Genome Institute"/>
            <consortium name="Mycorrhizal Genomics Consortium"/>
            <person name="Kohler A."/>
            <person name="Kuo A."/>
            <person name="Nagy L.G."/>
            <person name="Floudas D."/>
            <person name="Copeland A."/>
            <person name="Barry K.W."/>
            <person name="Cichocki N."/>
            <person name="Veneault-Fourrey C."/>
            <person name="LaButti K."/>
            <person name="Lindquist E.A."/>
            <person name="Lipzen A."/>
            <person name="Lundell T."/>
            <person name="Morin E."/>
            <person name="Murat C."/>
            <person name="Riley R."/>
            <person name="Ohm R."/>
            <person name="Sun H."/>
            <person name="Tunlid A."/>
            <person name="Henrissat B."/>
            <person name="Grigoriev I.V."/>
            <person name="Hibbett D.S."/>
            <person name="Martin F."/>
        </authorList>
    </citation>
    <scope>NUCLEOTIDE SEQUENCE [LARGE SCALE GENOMIC DNA]</scope>
    <source>
        <strain evidence="3">F 1598</strain>
    </source>
</reference>
<feature type="compositionally biased region" description="Basic and acidic residues" evidence="1">
    <location>
        <begin position="77"/>
        <end position="91"/>
    </location>
</feature>
<feature type="region of interest" description="Disordered" evidence="1">
    <location>
        <begin position="350"/>
        <end position="424"/>
    </location>
</feature>
<keyword evidence="3" id="KW-1185">Reference proteome</keyword>
<protein>
    <submittedName>
        <fullName evidence="2">Uncharacterized protein</fullName>
    </submittedName>
</protein>
<organism evidence="2 3">
    <name type="scientific">Piloderma croceum (strain F 1598)</name>
    <dbReference type="NCBI Taxonomy" id="765440"/>
    <lineage>
        <taxon>Eukaryota</taxon>
        <taxon>Fungi</taxon>
        <taxon>Dikarya</taxon>
        <taxon>Basidiomycota</taxon>
        <taxon>Agaricomycotina</taxon>
        <taxon>Agaricomycetes</taxon>
        <taxon>Agaricomycetidae</taxon>
        <taxon>Atheliales</taxon>
        <taxon>Atheliaceae</taxon>
        <taxon>Piloderma</taxon>
    </lineage>
</organism>
<gene>
    <name evidence="2" type="ORF">PILCRDRAFT_15843</name>
</gene>
<dbReference type="AlphaFoldDB" id="A0A0C3AG12"/>
<reference evidence="2 3" key="1">
    <citation type="submission" date="2014-04" db="EMBL/GenBank/DDBJ databases">
        <authorList>
            <consortium name="DOE Joint Genome Institute"/>
            <person name="Kuo A."/>
            <person name="Tarkka M."/>
            <person name="Buscot F."/>
            <person name="Kohler A."/>
            <person name="Nagy L.G."/>
            <person name="Floudas D."/>
            <person name="Copeland A."/>
            <person name="Barry K.W."/>
            <person name="Cichocki N."/>
            <person name="Veneault-Fourrey C."/>
            <person name="LaButti K."/>
            <person name="Lindquist E.A."/>
            <person name="Lipzen A."/>
            <person name="Lundell T."/>
            <person name="Morin E."/>
            <person name="Murat C."/>
            <person name="Sun H."/>
            <person name="Tunlid A."/>
            <person name="Henrissat B."/>
            <person name="Grigoriev I.V."/>
            <person name="Hibbett D.S."/>
            <person name="Martin F."/>
            <person name="Nordberg H.P."/>
            <person name="Cantor M.N."/>
            <person name="Hua S.X."/>
        </authorList>
    </citation>
    <scope>NUCLEOTIDE SEQUENCE [LARGE SCALE GENOMIC DNA]</scope>
    <source>
        <strain evidence="2 3">F 1598</strain>
    </source>
</reference>
<dbReference type="InParanoid" id="A0A0C3AG12"/>
<feature type="compositionally biased region" description="Polar residues" evidence="1">
    <location>
        <begin position="393"/>
        <end position="408"/>
    </location>
</feature>
<sequence length="487" mass="55434">MSPYSRWMNESFKQTLLDNCDDYLDTSDRGSDKSRSKLITRVAHDIAAIAQAKNLELPDDLEKSVRTWFGNYASGNTKEERPGKSKSDTRGHPTSSKAWTAKSVCGHIFKARISDEQKSLSDSAEKDIGKYRAALANVFDNLSEEEVKQCEDLAIKWNTTPLPDDIQRKLSKTIPTEITDFLKFINQRTGAVFIAFAAYTNDDGQQTYGRYETEGIQFFASRPEHRKGLNNIVDMWRDFNLESTEEADSQEALEFDDDDYPRLPDNVMELPLHRRKAFLRLFMAAARRFFRLLGRIPWADIAEHISHHLTKKSRPDSDYKLQDPSHMKSDGIDAWLKHWLTMQRKGRRPLILKDSSKRPSEAHANTNPTVVDRCKGKKPRAEYIESDDDHEVNNVNDGVSDTAGANTNKETDGESLPKSPHSVVATRKSRRTFLGSLSNHQDYKNLLLLLAVAKEGELLEGRPPAWVSWQSTDPYLTEAFFDPQSSS</sequence>
<evidence type="ECO:0000313" key="2">
    <source>
        <dbReference type="EMBL" id="KIM72748.1"/>
    </source>
</evidence>
<dbReference type="HOGENOM" id="CLU_044166_0_0_1"/>
<dbReference type="Proteomes" id="UP000054166">
    <property type="component" value="Unassembled WGS sequence"/>
</dbReference>
<proteinExistence type="predicted"/>